<dbReference type="InterPro" id="IPR014284">
    <property type="entry name" value="RNA_pol_sigma-70_dom"/>
</dbReference>
<dbReference type="InterPro" id="IPR014327">
    <property type="entry name" value="RNA_pol_sigma70_bacteroid"/>
</dbReference>
<dbReference type="EMBL" id="LWBO01000034">
    <property type="protein sequence ID" value="OQP44019.1"/>
    <property type="molecule type" value="Genomic_DNA"/>
</dbReference>
<dbReference type="Pfam" id="PF08281">
    <property type="entry name" value="Sigma70_r4_2"/>
    <property type="match status" value="1"/>
</dbReference>
<dbReference type="Gene3D" id="1.10.1740.10">
    <property type="match status" value="1"/>
</dbReference>
<dbReference type="InterPro" id="IPR013249">
    <property type="entry name" value="RNA_pol_sigma70_r4_t2"/>
</dbReference>
<feature type="domain" description="RNA polymerase sigma-70 region 2" evidence="5">
    <location>
        <begin position="27"/>
        <end position="94"/>
    </location>
</feature>
<evidence type="ECO:0000256" key="1">
    <source>
        <dbReference type="ARBA" id="ARBA00010641"/>
    </source>
</evidence>
<dbReference type="InterPro" id="IPR036388">
    <property type="entry name" value="WH-like_DNA-bd_sf"/>
</dbReference>
<dbReference type="Proteomes" id="UP000192277">
    <property type="component" value="Unassembled WGS sequence"/>
</dbReference>
<accession>A0ABX3NRH4</accession>
<evidence type="ECO:0000313" key="7">
    <source>
        <dbReference type="EMBL" id="OQP44019.1"/>
    </source>
</evidence>
<dbReference type="Gene3D" id="1.10.10.10">
    <property type="entry name" value="Winged helix-like DNA-binding domain superfamily/Winged helix DNA-binding domain"/>
    <property type="match status" value="1"/>
</dbReference>
<proteinExistence type="inferred from homology"/>
<feature type="domain" description="RNA polymerase sigma factor 70 region 4 type 2" evidence="6">
    <location>
        <begin position="126"/>
        <end position="175"/>
    </location>
</feature>
<evidence type="ECO:0000256" key="4">
    <source>
        <dbReference type="ARBA" id="ARBA00023163"/>
    </source>
</evidence>
<dbReference type="NCBIfam" id="TIGR02985">
    <property type="entry name" value="Sig70_bacteroi1"/>
    <property type="match status" value="1"/>
</dbReference>
<comment type="similarity">
    <text evidence="1">Belongs to the sigma-70 factor family. ECF subfamily.</text>
</comment>
<evidence type="ECO:0000259" key="6">
    <source>
        <dbReference type="Pfam" id="PF08281"/>
    </source>
</evidence>
<evidence type="ECO:0000256" key="2">
    <source>
        <dbReference type="ARBA" id="ARBA00023015"/>
    </source>
</evidence>
<evidence type="ECO:0000313" key="8">
    <source>
        <dbReference type="Proteomes" id="UP000192277"/>
    </source>
</evidence>
<protein>
    <recommendedName>
        <fullName evidence="9">RNA polymerase, sigma-24 subunit, ECF subfamily</fullName>
    </recommendedName>
</protein>
<dbReference type="InterPro" id="IPR039425">
    <property type="entry name" value="RNA_pol_sigma-70-like"/>
</dbReference>
<evidence type="ECO:0008006" key="9">
    <source>
        <dbReference type="Google" id="ProtNLM"/>
    </source>
</evidence>
<dbReference type="Pfam" id="PF04542">
    <property type="entry name" value="Sigma70_r2"/>
    <property type="match status" value="1"/>
</dbReference>
<name>A0ABX3NRH4_9BACT</name>
<dbReference type="SUPFAM" id="SSF88659">
    <property type="entry name" value="Sigma3 and sigma4 domains of RNA polymerase sigma factors"/>
    <property type="match status" value="1"/>
</dbReference>
<evidence type="ECO:0000259" key="5">
    <source>
        <dbReference type="Pfam" id="PF04542"/>
    </source>
</evidence>
<dbReference type="SUPFAM" id="SSF88946">
    <property type="entry name" value="Sigma2 domain of RNA polymerase sigma factors"/>
    <property type="match status" value="1"/>
</dbReference>
<dbReference type="CDD" id="cd06171">
    <property type="entry name" value="Sigma70_r4"/>
    <property type="match status" value="1"/>
</dbReference>
<dbReference type="InterPro" id="IPR013325">
    <property type="entry name" value="RNA_pol_sigma_r2"/>
</dbReference>
<dbReference type="PANTHER" id="PTHR43133">
    <property type="entry name" value="RNA POLYMERASE ECF-TYPE SIGMA FACTO"/>
    <property type="match status" value="1"/>
</dbReference>
<keyword evidence="8" id="KW-1185">Reference proteome</keyword>
<keyword evidence="2" id="KW-0805">Transcription regulation</keyword>
<dbReference type="InterPro" id="IPR007627">
    <property type="entry name" value="RNA_pol_sigma70_r2"/>
</dbReference>
<keyword evidence="3" id="KW-0731">Sigma factor</keyword>
<dbReference type="PANTHER" id="PTHR43133:SF46">
    <property type="entry name" value="RNA POLYMERASE SIGMA-70 FACTOR ECF SUBFAMILY"/>
    <property type="match status" value="1"/>
</dbReference>
<organism evidence="7 8">
    <name type="scientific">Niastella koreensis</name>
    <dbReference type="NCBI Taxonomy" id="354356"/>
    <lineage>
        <taxon>Bacteria</taxon>
        <taxon>Pseudomonadati</taxon>
        <taxon>Bacteroidota</taxon>
        <taxon>Chitinophagia</taxon>
        <taxon>Chitinophagales</taxon>
        <taxon>Chitinophagaceae</taxon>
        <taxon>Niastella</taxon>
    </lineage>
</organism>
<keyword evidence="4" id="KW-0804">Transcription</keyword>
<dbReference type="RefSeq" id="WP_014219022.1">
    <property type="nucleotide sequence ID" value="NZ_LWBO01000034.1"/>
</dbReference>
<reference evidence="7 8" key="1">
    <citation type="submission" date="2016-04" db="EMBL/GenBank/DDBJ databases">
        <authorList>
            <person name="Chen L."/>
            <person name="Zhuang W."/>
            <person name="Wang G."/>
        </authorList>
    </citation>
    <scope>NUCLEOTIDE SEQUENCE [LARGE SCALE GENOMIC DNA]</scope>
    <source>
        <strain evidence="8">GR20</strain>
    </source>
</reference>
<dbReference type="NCBIfam" id="TIGR02937">
    <property type="entry name" value="sigma70-ECF"/>
    <property type="match status" value="1"/>
</dbReference>
<evidence type="ECO:0000256" key="3">
    <source>
        <dbReference type="ARBA" id="ARBA00023082"/>
    </source>
</evidence>
<comment type="caution">
    <text evidence="7">The sequence shown here is derived from an EMBL/GenBank/DDBJ whole genome shotgun (WGS) entry which is preliminary data.</text>
</comment>
<gene>
    <name evidence="7" type="ORF">A4D02_11135</name>
</gene>
<dbReference type="InterPro" id="IPR013324">
    <property type="entry name" value="RNA_pol_sigma_r3/r4-like"/>
</dbReference>
<sequence>MTDFSANTDSALLSALANDDEQAFAALYHKYHQKLFYFVLNFTQSQQAAEDALQEVFVKIWADRNQLTGISNFNAWIFRVAKNHVLNGLKKMARETLILTEIARDMNTGTEDTYNLLSYKVVYAVLKTAVEELPPQQKLVMELSRDEGLKYEEIGARLNISPLTVKKHAAQALQYLREKIKRHYALSTPLLYVFVLLQNFF</sequence>